<reference evidence="3" key="1">
    <citation type="submission" date="2017-09" db="EMBL/GenBank/DDBJ databases">
        <authorList>
            <person name="Varghese N."/>
            <person name="Submissions S."/>
        </authorList>
    </citation>
    <scope>NUCLEOTIDE SEQUENCE [LARGE SCALE GENOMIC DNA]</scope>
    <source>
        <strain evidence="3">CGMCC 1.8913</strain>
    </source>
</reference>
<protein>
    <submittedName>
        <fullName evidence="2">Uncharacterized protein</fullName>
    </submittedName>
</protein>
<dbReference type="AlphaFoldDB" id="A0A285PBT6"/>
<keyword evidence="1" id="KW-0472">Membrane</keyword>
<organism evidence="2 3">
    <name type="scientific">Terribacillus aidingensis</name>
    <dbReference type="NCBI Taxonomy" id="586416"/>
    <lineage>
        <taxon>Bacteria</taxon>
        <taxon>Bacillati</taxon>
        <taxon>Bacillota</taxon>
        <taxon>Bacilli</taxon>
        <taxon>Bacillales</taxon>
        <taxon>Bacillaceae</taxon>
        <taxon>Terribacillus</taxon>
    </lineage>
</organism>
<evidence type="ECO:0000313" key="2">
    <source>
        <dbReference type="EMBL" id="SNZ17596.1"/>
    </source>
</evidence>
<keyword evidence="1" id="KW-0812">Transmembrane</keyword>
<accession>A0A285PBT6</accession>
<name>A0A285PBT6_9BACI</name>
<dbReference type="Proteomes" id="UP000219356">
    <property type="component" value="Unassembled WGS sequence"/>
</dbReference>
<feature type="transmembrane region" description="Helical" evidence="1">
    <location>
        <begin position="28"/>
        <end position="48"/>
    </location>
</feature>
<keyword evidence="3" id="KW-1185">Reference proteome</keyword>
<evidence type="ECO:0000256" key="1">
    <source>
        <dbReference type="SAM" id="Phobius"/>
    </source>
</evidence>
<gene>
    <name evidence="2" type="ORF">SAMN05421503_3303</name>
</gene>
<feature type="transmembrane region" description="Helical" evidence="1">
    <location>
        <begin position="5"/>
        <end position="22"/>
    </location>
</feature>
<keyword evidence="1" id="KW-1133">Transmembrane helix</keyword>
<proteinExistence type="predicted"/>
<evidence type="ECO:0000313" key="3">
    <source>
        <dbReference type="Proteomes" id="UP000219356"/>
    </source>
</evidence>
<sequence length="56" mass="6316">MKHSLIGAIAFMIAYTLGTYLITKEFTYIGIIAGLAYFTMSLFTMKIISDKESRTK</sequence>
<dbReference type="EMBL" id="OBEK01000006">
    <property type="protein sequence ID" value="SNZ17596.1"/>
    <property type="molecule type" value="Genomic_DNA"/>
</dbReference>